<accession>A0A6A5WEE2</accession>
<sequence length="381" mass="43458">MSEEQKKLKRAQRFQLPATKCVAVSFTMKRKSSEVVKAISSIMTASQRMNLRPTEHGANPMSKNMSPPQRYWMRTTRSMSNRLHALPLRTYIPMVLISIRDLSAEVPFSTDIHSHGNQAVKEEDITEFMPTVTRASAASGSLNKMSLKQLGRILSTQDLRGDEAYLEDYHSNALAGLRSVEMVQNRPGLLMEKMTSVLALDPNAPRKLGSTTFQDNRCNIWQVKWQMFVQIMGFPGEDPICCPVTSRGQNGFRTMAKNRKSFYVEVWHVDDPEFIREDLHRELILHSDDFRPSDTTMVNMSEWQTIRAGDPGTFFLGYLDEYSTNWLTQMAVFGFQVGQIPRILVNQEDQMKIIAQGKAIETRFANLLRDNEESSDDSEGE</sequence>
<name>A0A6A5WEE2_9PLEO</name>
<evidence type="ECO:0000313" key="1">
    <source>
        <dbReference type="EMBL" id="KAF1998501.1"/>
    </source>
</evidence>
<dbReference type="Proteomes" id="UP000799779">
    <property type="component" value="Unassembled WGS sequence"/>
</dbReference>
<organism evidence="1 2">
    <name type="scientific">Amniculicola lignicola CBS 123094</name>
    <dbReference type="NCBI Taxonomy" id="1392246"/>
    <lineage>
        <taxon>Eukaryota</taxon>
        <taxon>Fungi</taxon>
        <taxon>Dikarya</taxon>
        <taxon>Ascomycota</taxon>
        <taxon>Pezizomycotina</taxon>
        <taxon>Dothideomycetes</taxon>
        <taxon>Pleosporomycetidae</taxon>
        <taxon>Pleosporales</taxon>
        <taxon>Amniculicolaceae</taxon>
        <taxon>Amniculicola</taxon>
    </lineage>
</organism>
<evidence type="ECO:0000313" key="2">
    <source>
        <dbReference type="Proteomes" id="UP000799779"/>
    </source>
</evidence>
<dbReference type="EMBL" id="ML977603">
    <property type="protein sequence ID" value="KAF1998501.1"/>
    <property type="molecule type" value="Genomic_DNA"/>
</dbReference>
<protein>
    <submittedName>
        <fullName evidence="1">Uncharacterized protein</fullName>
    </submittedName>
</protein>
<keyword evidence="2" id="KW-1185">Reference proteome</keyword>
<proteinExistence type="predicted"/>
<gene>
    <name evidence="1" type="ORF">P154DRAFT_536267</name>
</gene>
<reference evidence="1" key="1">
    <citation type="journal article" date="2020" name="Stud. Mycol.">
        <title>101 Dothideomycetes genomes: a test case for predicting lifestyles and emergence of pathogens.</title>
        <authorList>
            <person name="Haridas S."/>
            <person name="Albert R."/>
            <person name="Binder M."/>
            <person name="Bloem J."/>
            <person name="Labutti K."/>
            <person name="Salamov A."/>
            <person name="Andreopoulos B."/>
            <person name="Baker S."/>
            <person name="Barry K."/>
            <person name="Bills G."/>
            <person name="Bluhm B."/>
            <person name="Cannon C."/>
            <person name="Castanera R."/>
            <person name="Culley D."/>
            <person name="Daum C."/>
            <person name="Ezra D."/>
            <person name="Gonzalez J."/>
            <person name="Henrissat B."/>
            <person name="Kuo A."/>
            <person name="Liang C."/>
            <person name="Lipzen A."/>
            <person name="Lutzoni F."/>
            <person name="Magnuson J."/>
            <person name="Mondo S."/>
            <person name="Nolan M."/>
            <person name="Ohm R."/>
            <person name="Pangilinan J."/>
            <person name="Park H.-J."/>
            <person name="Ramirez L."/>
            <person name="Alfaro M."/>
            <person name="Sun H."/>
            <person name="Tritt A."/>
            <person name="Yoshinaga Y."/>
            <person name="Zwiers L.-H."/>
            <person name="Turgeon B."/>
            <person name="Goodwin S."/>
            <person name="Spatafora J."/>
            <person name="Crous P."/>
            <person name="Grigoriev I."/>
        </authorList>
    </citation>
    <scope>NUCLEOTIDE SEQUENCE</scope>
    <source>
        <strain evidence="1">CBS 123094</strain>
    </source>
</reference>
<dbReference type="AlphaFoldDB" id="A0A6A5WEE2"/>